<feature type="binding site" evidence="6">
    <location>
        <position position="71"/>
    </location>
    <ligand>
        <name>(6R)-10-formyltetrahydrofolate</name>
        <dbReference type="ChEBI" id="CHEBI:195366"/>
    </ligand>
</feature>
<dbReference type="STRING" id="1208918.CDEE_0480"/>
<dbReference type="InterPro" id="IPR036477">
    <property type="entry name" value="Formyl_transf_N_sf"/>
</dbReference>
<accession>M1L461</accession>
<proteinExistence type="inferred from homology"/>
<dbReference type="GO" id="GO:0006189">
    <property type="term" value="P:'de novo' IMP biosynthetic process"/>
    <property type="evidence" value="ECO:0007669"/>
    <property type="project" value="UniProtKB-UniRule"/>
</dbReference>
<gene>
    <name evidence="6" type="primary">purN</name>
    <name evidence="8" type="ORF">CDEE_0480</name>
</gene>
<dbReference type="RefSeq" id="WP_015238643.1">
    <property type="nucleotide sequence ID" value="NC_020283.1"/>
</dbReference>
<keyword evidence="9" id="KW-1185">Reference proteome</keyword>
<evidence type="ECO:0000256" key="1">
    <source>
        <dbReference type="ARBA" id="ARBA00005054"/>
    </source>
</evidence>
<dbReference type="HAMAP" id="MF_01930">
    <property type="entry name" value="PurN"/>
    <property type="match status" value="1"/>
</dbReference>
<dbReference type="KEGG" id="kct:CDEE_0480"/>
<dbReference type="HOGENOM" id="CLU_038395_1_1_4"/>
<reference evidence="8 9" key="1">
    <citation type="journal article" date="2013" name="Genome Biol. Evol.">
        <title>Genome evolution and phylogenomic analysis of candidatus kinetoplastibacterium, the betaproteobacterial endosymbionts of strigomonas and angomonas.</title>
        <authorList>
            <person name="Alves J.M."/>
            <person name="Serrano M.G."/>
            <person name="Maia da Silva F."/>
            <person name="Voegtly L.J."/>
            <person name="Matveyev A.V."/>
            <person name="Teixeira M.M."/>
            <person name="Camargo E.P."/>
            <person name="Buck G.A."/>
        </authorList>
    </citation>
    <scope>NUCLEOTIDE SEQUENCE [LARGE SCALE GENOMIC DNA]</scope>
    <source>
        <strain evidence="8 9">TCC036E</strain>
    </source>
</reference>
<keyword evidence="3 6" id="KW-0658">Purine biosynthesis</keyword>
<dbReference type="Gene3D" id="3.40.50.170">
    <property type="entry name" value="Formyl transferase, N-terminal domain"/>
    <property type="match status" value="1"/>
</dbReference>
<evidence type="ECO:0000313" key="9">
    <source>
        <dbReference type="Proteomes" id="UP000011686"/>
    </source>
</evidence>
<organism evidence="8 9">
    <name type="scientific">Candidatus Kinetoplastidibacterium crithidiae TCC036E</name>
    <dbReference type="NCBI Taxonomy" id="1208918"/>
    <lineage>
        <taxon>Bacteria</taxon>
        <taxon>Pseudomonadati</taxon>
        <taxon>Pseudomonadota</taxon>
        <taxon>Betaproteobacteria</taxon>
        <taxon>Candidatus Kinetoplastidibacterium</taxon>
    </lineage>
</organism>
<dbReference type="EC" id="2.1.2.2" evidence="6"/>
<dbReference type="InterPro" id="IPR001555">
    <property type="entry name" value="GART_AS"/>
</dbReference>
<name>M1L461_9PROT</name>
<comment type="function">
    <text evidence="6">Catalyzes the transfer of a formyl group from 10-formyltetrahydrofolate to 5-phospho-ribosyl-glycinamide (GAR), producing 5-phospho-ribosyl-N-formylglycinamide (FGAR) and tetrahydrofolate.</text>
</comment>
<dbReference type="PROSITE" id="PS00373">
    <property type="entry name" value="GART"/>
    <property type="match status" value="1"/>
</dbReference>
<dbReference type="AlphaFoldDB" id="M1L461"/>
<dbReference type="GO" id="GO:0004644">
    <property type="term" value="F:phosphoribosylglycinamide formyltransferase activity"/>
    <property type="evidence" value="ECO:0007669"/>
    <property type="project" value="UniProtKB-UniRule"/>
</dbReference>
<dbReference type="NCBIfam" id="TIGR00639">
    <property type="entry name" value="PurN"/>
    <property type="match status" value="1"/>
</dbReference>
<evidence type="ECO:0000256" key="5">
    <source>
        <dbReference type="ARBA" id="ARBA00047664"/>
    </source>
</evidence>
<comment type="similarity">
    <text evidence="4 6">Belongs to the GART family.</text>
</comment>
<comment type="catalytic activity">
    <reaction evidence="5 6">
        <text>N(1)-(5-phospho-beta-D-ribosyl)glycinamide + (6R)-10-formyltetrahydrofolate = N(2)-formyl-N(1)-(5-phospho-beta-D-ribosyl)glycinamide + (6S)-5,6,7,8-tetrahydrofolate + H(+)</text>
        <dbReference type="Rhea" id="RHEA:15053"/>
        <dbReference type="ChEBI" id="CHEBI:15378"/>
        <dbReference type="ChEBI" id="CHEBI:57453"/>
        <dbReference type="ChEBI" id="CHEBI:143788"/>
        <dbReference type="ChEBI" id="CHEBI:147286"/>
        <dbReference type="ChEBI" id="CHEBI:195366"/>
        <dbReference type="EC" id="2.1.2.2"/>
    </reaction>
</comment>
<dbReference type="CDD" id="cd08645">
    <property type="entry name" value="FMT_core_GART"/>
    <property type="match status" value="1"/>
</dbReference>
<evidence type="ECO:0000256" key="6">
    <source>
        <dbReference type="HAMAP-Rule" id="MF_01930"/>
    </source>
</evidence>
<comment type="caution">
    <text evidence="6">Lacks conserved residue(s) required for the propagation of feature annotation.</text>
</comment>
<dbReference type="InterPro" id="IPR004607">
    <property type="entry name" value="GART"/>
</dbReference>
<dbReference type="Pfam" id="PF00551">
    <property type="entry name" value="Formyl_trans_N"/>
    <property type="match status" value="1"/>
</dbReference>
<protein>
    <recommendedName>
        <fullName evidence="6">Phosphoribosylglycinamide formyltransferase</fullName>
        <ecNumber evidence="6">2.1.2.2</ecNumber>
    </recommendedName>
    <alternativeName>
        <fullName evidence="6">5'-phosphoribosylglycinamide transformylase</fullName>
    </alternativeName>
    <alternativeName>
        <fullName evidence="6">GAR transformylase</fullName>
        <shortName evidence="6">GART</shortName>
    </alternativeName>
</protein>
<dbReference type="EMBL" id="CP003804">
    <property type="protein sequence ID" value="AGF47523.1"/>
    <property type="molecule type" value="Genomic_DNA"/>
</dbReference>
<comment type="pathway">
    <text evidence="1 6">Purine metabolism; IMP biosynthesis via de novo pathway; N(2)-formyl-N(1)-(5-phospho-D-ribosyl)glycinamide from N(1)-(5-phospho-D-ribosyl)glycinamide (10-formyl THF route): step 1/1.</text>
</comment>
<dbReference type="PATRIC" id="fig|1208918.3.peg.221"/>
<dbReference type="Proteomes" id="UP000011686">
    <property type="component" value="Chromosome"/>
</dbReference>
<evidence type="ECO:0000256" key="4">
    <source>
        <dbReference type="ARBA" id="ARBA00038440"/>
    </source>
</evidence>
<dbReference type="UniPathway" id="UPA00074">
    <property type="reaction ID" value="UER00126"/>
</dbReference>
<dbReference type="GO" id="GO:0005829">
    <property type="term" value="C:cytosol"/>
    <property type="evidence" value="ECO:0007669"/>
    <property type="project" value="TreeGrafter"/>
</dbReference>
<feature type="domain" description="Formyl transferase N-terminal" evidence="7">
    <location>
        <begin position="9"/>
        <end position="188"/>
    </location>
</feature>
<dbReference type="PANTHER" id="PTHR43369:SF2">
    <property type="entry name" value="PHOSPHORIBOSYLGLYCINAMIDE FORMYLTRANSFERASE"/>
    <property type="match status" value="1"/>
</dbReference>
<dbReference type="PANTHER" id="PTHR43369">
    <property type="entry name" value="PHOSPHORIBOSYLGLYCINAMIDE FORMYLTRANSFERASE"/>
    <property type="match status" value="1"/>
</dbReference>
<evidence type="ECO:0000313" key="8">
    <source>
        <dbReference type="EMBL" id="AGF47523.1"/>
    </source>
</evidence>
<keyword evidence="2 6" id="KW-0808">Transferase</keyword>
<feature type="active site" description="Proton donor" evidence="6">
    <location>
        <position position="115"/>
    </location>
</feature>
<evidence type="ECO:0000256" key="2">
    <source>
        <dbReference type="ARBA" id="ARBA00022679"/>
    </source>
</evidence>
<evidence type="ECO:0000256" key="3">
    <source>
        <dbReference type="ARBA" id="ARBA00022755"/>
    </source>
</evidence>
<feature type="site" description="Raises pKa of active site His" evidence="6">
    <location>
        <position position="151"/>
    </location>
</feature>
<feature type="binding site" evidence="6">
    <location>
        <position position="113"/>
    </location>
    <ligand>
        <name>(6R)-10-formyltetrahydrofolate</name>
        <dbReference type="ChEBI" id="CHEBI:195366"/>
    </ligand>
</feature>
<feature type="binding site" evidence="6">
    <location>
        <begin position="18"/>
        <end position="20"/>
    </location>
    <ligand>
        <name>N(1)-(5-phospho-beta-D-ribosyl)glycinamide</name>
        <dbReference type="ChEBI" id="CHEBI:143788"/>
    </ligand>
</feature>
<dbReference type="SUPFAM" id="SSF53328">
    <property type="entry name" value="Formyltransferase"/>
    <property type="match status" value="1"/>
</dbReference>
<evidence type="ECO:0000259" key="7">
    <source>
        <dbReference type="Pfam" id="PF00551"/>
    </source>
</evidence>
<dbReference type="eggNOG" id="COG0299">
    <property type="taxonomic scope" value="Bacteria"/>
</dbReference>
<dbReference type="InterPro" id="IPR002376">
    <property type="entry name" value="Formyl_transf_N"/>
</dbReference>
<sequence length="217" mass="24415">MKTYHKNCRFVILISGRGSNMQKIIESCIAEKWPATICAVISNDPSSKGLEWAKSRGIDSISLNHKDFHSRELFDQFLIDKIDEYTPDYVLLAGFMRVLTKGFVDHYNDMLINIHPSLLPSFPGLNTHSKAIEKGVLVHGCTIHFVNANLDDGPIIAQGCLPVLSSDNEDSLSEKVLGIEHKIYPLVVKWLSMGKISIDKSRKVSVEGEKRFIFVDR</sequence>